<organism evidence="2 3">
    <name type="scientific">Streptomyces pacificus</name>
    <dbReference type="NCBI Taxonomy" id="2705029"/>
    <lineage>
        <taxon>Bacteria</taxon>
        <taxon>Bacillati</taxon>
        <taxon>Actinomycetota</taxon>
        <taxon>Actinomycetes</taxon>
        <taxon>Kitasatosporales</taxon>
        <taxon>Streptomycetaceae</taxon>
        <taxon>Streptomyces</taxon>
    </lineage>
</organism>
<evidence type="ECO:0000313" key="3">
    <source>
        <dbReference type="Proteomes" id="UP000484988"/>
    </source>
</evidence>
<evidence type="ECO:0000313" key="2">
    <source>
        <dbReference type="EMBL" id="GFH36822.1"/>
    </source>
</evidence>
<comment type="caution">
    <text evidence="2">The sequence shown here is derived from an EMBL/GenBank/DDBJ whole genome shotgun (WGS) entry which is preliminary data.</text>
</comment>
<sequence>MNNSPQAEGAPTPPALPSRFPGGDSLSARTLAIASHGWEAFLARCETPEERGAATNQDGEAER</sequence>
<name>A0A6A0AVF0_9ACTN</name>
<evidence type="ECO:0000256" key="1">
    <source>
        <dbReference type="SAM" id="MobiDB-lite"/>
    </source>
</evidence>
<proteinExistence type="predicted"/>
<accession>A0A6A0AVF0</accession>
<dbReference type="RefSeq" id="WP_173264659.1">
    <property type="nucleotide sequence ID" value="NZ_BLLG01000007.1"/>
</dbReference>
<keyword evidence="3" id="KW-1185">Reference proteome</keyword>
<dbReference type="Proteomes" id="UP000484988">
    <property type="component" value="Unassembled WGS sequence"/>
</dbReference>
<dbReference type="EMBL" id="BLLG01000007">
    <property type="protein sequence ID" value="GFH36822.1"/>
    <property type="molecule type" value="Genomic_DNA"/>
</dbReference>
<reference evidence="2 3" key="1">
    <citation type="submission" date="2020-02" db="EMBL/GenBank/DDBJ databases">
        <title>Whole Genome Shotgun Sequence of Streptomyces sp. strain CWH03.</title>
        <authorList>
            <person name="Dohra H."/>
            <person name="Kodani S."/>
            <person name="Yamamura H."/>
        </authorList>
    </citation>
    <scope>NUCLEOTIDE SEQUENCE [LARGE SCALE GENOMIC DNA]</scope>
    <source>
        <strain evidence="2 3">CWH03</strain>
    </source>
</reference>
<feature type="region of interest" description="Disordered" evidence="1">
    <location>
        <begin position="1"/>
        <end position="26"/>
    </location>
</feature>
<evidence type="ECO:0008006" key="4">
    <source>
        <dbReference type="Google" id="ProtNLM"/>
    </source>
</evidence>
<gene>
    <name evidence="2" type="ORF">SCWH03_30550</name>
</gene>
<dbReference type="AlphaFoldDB" id="A0A6A0AVF0"/>
<protein>
    <recommendedName>
        <fullName evidence="4">DUF397 domain-containing protein</fullName>
    </recommendedName>
</protein>